<evidence type="ECO:0000259" key="6">
    <source>
        <dbReference type="PROSITE" id="PS50102"/>
    </source>
</evidence>
<evidence type="ECO:0000256" key="2">
    <source>
        <dbReference type="ARBA" id="ARBA00022884"/>
    </source>
</evidence>
<accession>A0A9E7LDE9</accession>
<proteinExistence type="predicted"/>
<comment type="function">
    <text evidence="3">Probable RNA-binding protein that may play a role in growth regulation.</text>
</comment>
<keyword evidence="1" id="KW-0677">Repeat</keyword>
<dbReference type="OrthoDB" id="417481at2759"/>
<keyword evidence="2 4" id="KW-0694">RNA-binding</keyword>
<dbReference type="InterPro" id="IPR007201">
    <property type="entry name" value="Mei2-like_Rrm_C"/>
</dbReference>
<dbReference type="Pfam" id="PF00076">
    <property type="entry name" value="RRM_1"/>
    <property type="match status" value="2"/>
</dbReference>
<dbReference type="InterPro" id="IPR034453">
    <property type="entry name" value="MEI2-like_RRM1"/>
</dbReference>
<dbReference type="SUPFAM" id="SSF54928">
    <property type="entry name" value="RNA-binding domain, RBD"/>
    <property type="match status" value="2"/>
</dbReference>
<evidence type="ECO:0000313" key="7">
    <source>
        <dbReference type="EMBL" id="URE49446.1"/>
    </source>
</evidence>
<dbReference type="GO" id="GO:0045836">
    <property type="term" value="P:positive regulation of meiotic nuclear division"/>
    <property type="evidence" value="ECO:0007669"/>
    <property type="project" value="UniProtKB-ARBA"/>
</dbReference>
<evidence type="ECO:0000256" key="3">
    <source>
        <dbReference type="ARBA" id="ARBA00055084"/>
    </source>
</evidence>
<evidence type="ECO:0000313" key="8">
    <source>
        <dbReference type="Proteomes" id="UP001055439"/>
    </source>
</evidence>
<keyword evidence="8" id="KW-1185">Reference proteome</keyword>
<dbReference type="PROSITE" id="PS50102">
    <property type="entry name" value="RRM"/>
    <property type="match status" value="2"/>
</dbReference>
<feature type="region of interest" description="Disordered" evidence="5">
    <location>
        <begin position="956"/>
        <end position="1021"/>
    </location>
</feature>
<evidence type="ECO:0000256" key="1">
    <source>
        <dbReference type="ARBA" id="ARBA00022737"/>
    </source>
</evidence>
<protein>
    <submittedName>
        <fullName evidence="7">RNA recognition motif 2</fullName>
    </submittedName>
</protein>
<dbReference type="GO" id="GO:0045927">
    <property type="term" value="P:positive regulation of growth"/>
    <property type="evidence" value="ECO:0007669"/>
    <property type="project" value="UniProtKB-ARBA"/>
</dbReference>
<dbReference type="Gene3D" id="3.30.70.330">
    <property type="match status" value="2"/>
</dbReference>
<dbReference type="InterPro" id="IPR012677">
    <property type="entry name" value="Nucleotide-bd_a/b_plait_sf"/>
</dbReference>
<name>A0A9E7LDE9_9LILI</name>
<dbReference type="Proteomes" id="UP001055439">
    <property type="component" value="Chromosome 9"/>
</dbReference>
<dbReference type="InterPro" id="IPR034454">
    <property type="entry name" value="MEI2-like_RRM3"/>
</dbReference>
<reference evidence="7" key="1">
    <citation type="submission" date="2022-05" db="EMBL/GenBank/DDBJ databases">
        <title>The Musa troglodytarum L. genome provides insights into the mechanism of non-climacteric behaviour and enrichment of carotenoids.</title>
        <authorList>
            <person name="Wang J."/>
        </authorList>
    </citation>
    <scope>NUCLEOTIDE SEQUENCE</scope>
    <source>
        <tissue evidence="7">Leaf</tissue>
    </source>
</reference>
<dbReference type="PANTHER" id="PTHR23189">
    <property type="entry name" value="RNA RECOGNITION MOTIF-CONTAINING"/>
    <property type="match status" value="1"/>
</dbReference>
<dbReference type="Pfam" id="PF04059">
    <property type="entry name" value="RRM_2"/>
    <property type="match status" value="1"/>
</dbReference>
<evidence type="ECO:0000256" key="5">
    <source>
        <dbReference type="SAM" id="MobiDB-lite"/>
    </source>
</evidence>
<dbReference type="CDD" id="cd12524">
    <property type="entry name" value="RRM1_MEI2_like"/>
    <property type="match status" value="1"/>
</dbReference>
<dbReference type="InterPro" id="IPR000504">
    <property type="entry name" value="RRM_dom"/>
</dbReference>
<dbReference type="FunFam" id="3.30.70.330:FF:000063">
    <property type="entry name" value="MEI2-like protein 5 isoform 2"/>
    <property type="match status" value="1"/>
</dbReference>
<dbReference type="EMBL" id="CP097511">
    <property type="protein sequence ID" value="URE49446.1"/>
    <property type="molecule type" value="Genomic_DNA"/>
</dbReference>
<dbReference type="InterPro" id="IPR035979">
    <property type="entry name" value="RBD_domain_sf"/>
</dbReference>
<gene>
    <name evidence="7" type="ORF">MUK42_14942</name>
</gene>
<dbReference type="GO" id="GO:0003723">
    <property type="term" value="F:RNA binding"/>
    <property type="evidence" value="ECO:0007669"/>
    <property type="project" value="UniProtKB-UniRule"/>
</dbReference>
<feature type="compositionally biased region" description="Polar residues" evidence="5">
    <location>
        <begin position="994"/>
        <end position="1003"/>
    </location>
</feature>
<feature type="domain" description="RRM" evidence="6">
    <location>
        <begin position="287"/>
        <end position="360"/>
    </location>
</feature>
<sequence length="1021" mass="112345">MPTRIMDQSRLSPFVRNSEASSFFSEELRFPAERQVGFWKPESVPDHHGAHELMLVSRNQSVSSSPLNKFHMPGADSAEGLGQWESHIVKEQKDKFNLEHQLEPETITGMSTTLWKADDHDSNFRSDLLSQSTSSIMESKDQSGCLYENGLFSSSLSDIFAKKLRLSSSNVAFCQSVDENNLNLGEDEPFESMEEIEAQTIGNLLPDDDDLLSGVIDDLGFVARPNSGDEIDDDIFYSGGGMELELDDNTNMSKGLEFVGGGASNGQQVGPNGTIAGEHPFGEHPSRTLFVRNINSNVEDAELRVLFEQYGDIRTIYTACKHRGFVMISYYDIRAARNAMKALQNKPLRRRKLDIHFSIPKDNPSEKDINQGTLVVFNLDSSVSNDDLRQIFGPYGEIKEIRETPHRRHHKFIEFYDVRAAEAALRALNRSDIAGKKIKLEPSRPGGARRLMQQFSPELELEESNGWKHSPSHSPSGCFGSASLGAITPKGHENGGIQSLHAAVCTTNNPFMETTHHGISSSVAQNLSSAVRVALVGSHNNQAAHADLSHSLNQMNFGFQGMPSFHPHSLPDFQNGVMSGLPYKSSNPVSAMGTKINSKPAEGTHNRHLHKVGSGSFNSHYFDNSEGVLFALVSSDLAIGVSGNGSCPLHGHSYIWNNSNSFHQEPPSHMLWSSLSSFMNNIPAHAPSQMNGLSRTPSHMLNTVLPLHHVGSAPQANPSLWDRRHGYAGDFTDPHAFHPGSVGSMGFSDSPQLHPLELASRGIFPHASGNCIGPSVSPAHVGIPSPQPRCHIFNGRIPIVTMPGSLDGCNDRMKSRRSDANSSQADNKKLYELDIERIICGEDSRTTLMIKNIPNKYTSKMLLAAIDENHRGTYDFIYLPIDFKNKCNVGYAFINMTKPQHIIPFYQSFNGKKWEKFNSEKVASLAYARIQGKPALIAHFQNSSLMNEDKRCRPILFHSDGPNAGDQEPFPMGVNIRSRSGRSRIVSGSEENHQGSPSTSANVEASRDAAGSPPGSIKDLE</sequence>
<evidence type="ECO:0000256" key="4">
    <source>
        <dbReference type="PROSITE-ProRule" id="PRU00176"/>
    </source>
</evidence>
<dbReference type="CDD" id="cd12531">
    <property type="entry name" value="RRM3_MEI2_like"/>
    <property type="match status" value="1"/>
</dbReference>
<dbReference type="SMART" id="SM00360">
    <property type="entry name" value="RRM"/>
    <property type="match status" value="3"/>
</dbReference>
<dbReference type="AlphaFoldDB" id="A0A9E7LDE9"/>
<organism evidence="7 8">
    <name type="scientific">Musa troglodytarum</name>
    <name type="common">fe'i banana</name>
    <dbReference type="NCBI Taxonomy" id="320322"/>
    <lineage>
        <taxon>Eukaryota</taxon>
        <taxon>Viridiplantae</taxon>
        <taxon>Streptophyta</taxon>
        <taxon>Embryophyta</taxon>
        <taxon>Tracheophyta</taxon>
        <taxon>Spermatophyta</taxon>
        <taxon>Magnoliopsida</taxon>
        <taxon>Liliopsida</taxon>
        <taxon>Zingiberales</taxon>
        <taxon>Musaceae</taxon>
        <taxon>Musa</taxon>
    </lineage>
</organism>
<feature type="domain" description="RRM" evidence="6">
    <location>
        <begin position="372"/>
        <end position="445"/>
    </location>
</feature>
<dbReference type="FunFam" id="3.30.70.330:FF:000101">
    <property type="entry name" value="Protein MEI2-like 1"/>
    <property type="match status" value="1"/>
</dbReference>